<dbReference type="RefSeq" id="WP_209211064.1">
    <property type="nucleotide sequence ID" value="NZ_JAFFZM010000007.1"/>
</dbReference>
<proteinExistence type="predicted"/>
<evidence type="ECO:0000313" key="2">
    <source>
        <dbReference type="Proteomes" id="UP000721954"/>
    </source>
</evidence>
<dbReference type="EMBL" id="JAFFZM010000007">
    <property type="protein sequence ID" value="MBO8199328.1"/>
    <property type="molecule type" value="Genomic_DNA"/>
</dbReference>
<keyword evidence="2" id="KW-1185">Reference proteome</keyword>
<evidence type="ECO:0000313" key="1">
    <source>
        <dbReference type="EMBL" id="MBO8199328.1"/>
    </source>
</evidence>
<sequence>MVRLADLVASEHVAAEVSTTSRQRFQDFLAEFRASVVLVPIDDSGGLFSTRLGGIRWIMAFSNEETLSRFLLMQNLYGERGYRAVLGARLLDAVAPAVPGPCGIALDAGSEDGSVLPPVAGVVPEQATVEQRLRSKVNGSRGGSA</sequence>
<dbReference type="GeneID" id="96259646"/>
<dbReference type="Proteomes" id="UP000721954">
    <property type="component" value="Unassembled WGS sequence"/>
</dbReference>
<organism evidence="1 2">
    <name type="scientific">Streptomyces smyrnaeus</name>
    <dbReference type="NCBI Taxonomy" id="1387713"/>
    <lineage>
        <taxon>Bacteria</taxon>
        <taxon>Bacillati</taxon>
        <taxon>Actinomycetota</taxon>
        <taxon>Actinomycetes</taxon>
        <taxon>Kitasatosporales</taxon>
        <taxon>Streptomycetaceae</taxon>
        <taxon>Streptomyces</taxon>
    </lineage>
</organism>
<name>A0ABS3XVJ1_9ACTN</name>
<reference evidence="1 2" key="1">
    <citation type="submission" date="2021-02" db="EMBL/GenBank/DDBJ databases">
        <title>Streptomyces spirodelae sp. nov., isolated from duckweed.</title>
        <authorList>
            <person name="Saimee Y."/>
            <person name="Duangmal K."/>
        </authorList>
    </citation>
    <scope>NUCLEOTIDE SEQUENCE [LARGE SCALE GENOMIC DNA]</scope>
    <source>
        <strain evidence="1 2">DSM 42105</strain>
    </source>
</reference>
<accession>A0ABS3XVJ1</accession>
<comment type="caution">
    <text evidence="1">The sequence shown here is derived from an EMBL/GenBank/DDBJ whole genome shotgun (WGS) entry which is preliminary data.</text>
</comment>
<protein>
    <submittedName>
        <fullName evidence="1">SseB family protein</fullName>
    </submittedName>
</protein>
<gene>
    <name evidence="1" type="ORF">JW613_13610</name>
</gene>